<dbReference type="AlphaFoldDB" id="A0A1L0B239"/>
<organism evidence="4 5">
    <name type="scientific">Hanseniaspora guilliermondii</name>
    <dbReference type="NCBI Taxonomy" id="56406"/>
    <lineage>
        <taxon>Eukaryota</taxon>
        <taxon>Fungi</taxon>
        <taxon>Dikarya</taxon>
        <taxon>Ascomycota</taxon>
        <taxon>Saccharomycotina</taxon>
        <taxon>Saccharomycetes</taxon>
        <taxon>Saccharomycodales</taxon>
        <taxon>Saccharomycodaceae</taxon>
        <taxon>Hanseniaspora</taxon>
    </lineage>
</organism>
<feature type="region of interest" description="Disordered" evidence="2">
    <location>
        <begin position="100"/>
        <end position="121"/>
    </location>
</feature>
<feature type="region of interest" description="Disordered" evidence="2">
    <location>
        <begin position="22"/>
        <end position="88"/>
    </location>
</feature>
<dbReference type="InterPro" id="IPR049945">
    <property type="entry name" value="AAA_22"/>
</dbReference>
<feature type="compositionally biased region" description="Low complexity" evidence="2">
    <location>
        <begin position="154"/>
        <end position="170"/>
    </location>
</feature>
<comment type="similarity">
    <text evidence="1">Belongs to the CDC6/cdc18 family.</text>
</comment>
<feature type="domain" description="ORC1/DEAH AAA+ ATPase" evidence="3">
    <location>
        <begin position="348"/>
        <end position="466"/>
    </location>
</feature>
<dbReference type="EMBL" id="FQNF01000015">
    <property type="protein sequence ID" value="SGZ38971.1"/>
    <property type="molecule type" value="Genomic_DNA"/>
</dbReference>
<evidence type="ECO:0000313" key="5">
    <source>
        <dbReference type="Proteomes" id="UP000183365"/>
    </source>
</evidence>
<gene>
    <name evidence="4" type="ORF">HGUI_01171</name>
</gene>
<feature type="region of interest" description="Disordered" evidence="2">
    <location>
        <begin position="154"/>
        <end position="226"/>
    </location>
</feature>
<feature type="compositionally biased region" description="Low complexity" evidence="2">
    <location>
        <begin position="111"/>
        <end position="121"/>
    </location>
</feature>
<dbReference type="OrthoDB" id="3972687at2759"/>
<feature type="compositionally biased region" description="Polar residues" evidence="2">
    <location>
        <begin position="201"/>
        <end position="214"/>
    </location>
</feature>
<evidence type="ECO:0000256" key="2">
    <source>
        <dbReference type="SAM" id="MobiDB-lite"/>
    </source>
</evidence>
<dbReference type="Pfam" id="PF13401">
    <property type="entry name" value="AAA_22"/>
    <property type="match status" value="1"/>
</dbReference>
<reference evidence="5" key="1">
    <citation type="submission" date="2016-11" db="EMBL/GenBank/DDBJ databases">
        <authorList>
            <person name="Guldener U."/>
        </authorList>
    </citation>
    <scope>NUCLEOTIDE SEQUENCE [LARGE SCALE GENOMIC DNA]</scope>
</reference>
<evidence type="ECO:0000313" key="4">
    <source>
        <dbReference type="EMBL" id="SGZ38971.1"/>
    </source>
</evidence>
<feature type="compositionally biased region" description="Polar residues" evidence="2">
    <location>
        <begin position="22"/>
        <end position="40"/>
    </location>
</feature>
<dbReference type="GO" id="GO:0033314">
    <property type="term" value="P:mitotic DNA replication checkpoint signaling"/>
    <property type="evidence" value="ECO:0007669"/>
    <property type="project" value="TreeGrafter"/>
</dbReference>
<dbReference type="SUPFAM" id="SSF52540">
    <property type="entry name" value="P-loop containing nucleoside triphosphate hydrolases"/>
    <property type="match status" value="1"/>
</dbReference>
<dbReference type="InterPro" id="IPR027417">
    <property type="entry name" value="P-loop_NTPase"/>
</dbReference>
<dbReference type="PANTHER" id="PTHR10763:SF26">
    <property type="entry name" value="CELL DIVISION CONTROL PROTEIN 6 HOMOLOG"/>
    <property type="match status" value="1"/>
</dbReference>
<evidence type="ECO:0000256" key="1">
    <source>
        <dbReference type="ARBA" id="ARBA00006184"/>
    </source>
</evidence>
<dbReference type="GO" id="GO:0016887">
    <property type="term" value="F:ATP hydrolysis activity"/>
    <property type="evidence" value="ECO:0007669"/>
    <property type="project" value="InterPro"/>
</dbReference>
<dbReference type="GO" id="GO:0003688">
    <property type="term" value="F:DNA replication origin binding"/>
    <property type="evidence" value="ECO:0007669"/>
    <property type="project" value="TreeGrafter"/>
</dbReference>
<dbReference type="Proteomes" id="UP000183365">
    <property type="component" value="Unassembled WGS sequence"/>
</dbReference>
<feature type="compositionally biased region" description="Polar residues" evidence="2">
    <location>
        <begin position="47"/>
        <end position="66"/>
    </location>
</feature>
<sequence length="791" mass="90603">MNLNNDEYSSIPLFDSILTNNNVLNTPKKSPSKQSISNNILGEKSTSKSSFNTPKKNVSNNLSTPKTLLKSFPNKTSNTNSNSSSPQRTVSLYNNLLKEDQSEQSSCKNISKSSPLKPSSPFWQQRQMMLSNTPKNKKNASPKKKSFQSMLASINNKNSPSKSSNLSNKESNNKPIEKRKLTLDDNDNDDAFSNVPEFNILNPNLKFNSNNQLRSPSKKQKSPKKVNSNVIQKLIFDDDPSDDGLMSFENSLSEQETLYEHSNSNSLASSMGPYQTAMTQSERFITKEQIDNILFKHHLALKTEFSVGLSQHKFNKDIDSPSLSGREDEYSSILNFIINKLQDKPNSKDALMIVGPPGTGKSRQLWQLLQSHYNNDSKSFKQGKDFKLEITNVFSVIINCMCYSNIDGIITDLNSHLNNKDKFHNINTFDNFLKNTNIKIILVMDEFDKFINTNDSELYNFINLAKKYSNFILISITNSFGIGNISNDFSLEQLIFKPYDSKAIESIVITKANLMKSNLVSLLKDELFDIDTDFLKSYNLFHRNALLTLSKKFGNQNGDLRDVTNFIYQLLELRESRALMEENILTETQKEHENLDLLKGTPFSLERELEKIAESILNHWSMKEIVFKDVNEVFNLSSDMFNLQKLLNKMNIWQQFVLIIICKIYDAEIVQHQSNANANKDKYEYKGIDADVIFDKYKQHTLSLRARMKSINNTNQLKNGMKSTGSHNVLLDKELDHSDFKKILEFLEVSGLLNKYTHRKARFIKNFILVSYNTQDVYELLSHSILFKDII</sequence>
<dbReference type="Gene3D" id="1.10.8.60">
    <property type="match status" value="1"/>
</dbReference>
<dbReference type="PANTHER" id="PTHR10763">
    <property type="entry name" value="CELL DIVISION CONTROL PROTEIN 6-RELATED"/>
    <property type="match status" value="1"/>
</dbReference>
<dbReference type="VEuPathDB" id="FungiDB:HGUI_01171"/>
<dbReference type="GO" id="GO:0005634">
    <property type="term" value="C:nucleus"/>
    <property type="evidence" value="ECO:0007669"/>
    <property type="project" value="TreeGrafter"/>
</dbReference>
<dbReference type="Gene3D" id="3.40.50.300">
    <property type="entry name" value="P-loop containing nucleotide triphosphate hydrolases"/>
    <property type="match status" value="1"/>
</dbReference>
<feature type="compositionally biased region" description="Low complexity" evidence="2">
    <location>
        <begin position="70"/>
        <end position="86"/>
    </location>
</feature>
<dbReference type="InterPro" id="IPR050311">
    <property type="entry name" value="ORC1/CDC6"/>
</dbReference>
<name>A0A1L0B239_9ASCO</name>
<evidence type="ECO:0000259" key="3">
    <source>
        <dbReference type="Pfam" id="PF13401"/>
    </source>
</evidence>
<proteinExistence type="inferred from homology"/>
<protein>
    <recommendedName>
        <fullName evidence="3">ORC1/DEAH AAA+ ATPase domain-containing protein</fullName>
    </recommendedName>
</protein>
<accession>A0A1L0B239</accession>
<feature type="compositionally biased region" description="Basic and acidic residues" evidence="2">
    <location>
        <begin position="171"/>
        <end position="183"/>
    </location>
</feature>
<keyword evidence="5" id="KW-1185">Reference proteome</keyword>
<dbReference type="GO" id="GO:0006270">
    <property type="term" value="P:DNA replication initiation"/>
    <property type="evidence" value="ECO:0007669"/>
    <property type="project" value="TreeGrafter"/>
</dbReference>